<dbReference type="InterPro" id="IPR037175">
    <property type="entry name" value="KFase_sf"/>
</dbReference>
<organism evidence="1 2">
    <name type="scientific">Spelaeicoccus albus</name>
    <dbReference type="NCBI Taxonomy" id="1280376"/>
    <lineage>
        <taxon>Bacteria</taxon>
        <taxon>Bacillati</taxon>
        <taxon>Actinomycetota</taxon>
        <taxon>Actinomycetes</taxon>
        <taxon>Micrococcales</taxon>
        <taxon>Brevibacteriaceae</taxon>
        <taxon>Spelaeicoccus</taxon>
    </lineage>
</organism>
<dbReference type="Proteomes" id="UP000539111">
    <property type="component" value="Unassembled WGS sequence"/>
</dbReference>
<dbReference type="RefSeq" id="WP_218852322.1">
    <property type="nucleotide sequence ID" value="NZ_JACBZP010000001.1"/>
</dbReference>
<dbReference type="SUPFAM" id="SSF102198">
    <property type="entry name" value="Putative cyclase"/>
    <property type="match status" value="1"/>
</dbReference>
<dbReference type="PANTHER" id="PTHR31118:SF12">
    <property type="entry name" value="CYCLASE-LIKE PROTEIN 2"/>
    <property type="match status" value="1"/>
</dbReference>
<name>A0A7Z0AA55_9MICO</name>
<gene>
    <name evidence="1" type="ORF">BJY26_001535</name>
</gene>
<dbReference type="AlphaFoldDB" id="A0A7Z0AA55"/>
<dbReference type="GO" id="GO:0019441">
    <property type="term" value="P:L-tryptophan catabolic process to kynurenine"/>
    <property type="evidence" value="ECO:0007669"/>
    <property type="project" value="InterPro"/>
</dbReference>
<evidence type="ECO:0000313" key="2">
    <source>
        <dbReference type="Proteomes" id="UP000539111"/>
    </source>
</evidence>
<sequence length="265" mass="28530">MAETARPRRIIDLTLLLAEELPAAWAKHMPYQQKTFNYFANVDSQASPLKSATGPYQTRWLLIDEHTGTHVDAPAHFIPEPDTGLPHAADVGSVTVEQIPLDQLMGPAVVVDIPEDLPGAGPGISPMITADFLTAWETENGAIEPNDVVLFRTNWDKHYVAGPNGFAYCHDPLVTRKGPGWPAPDEEAIRLLMDRGVRCVGTDGASMGSSHDGAGVHHLGLAARVAYIEALGNLKELPVRGAMFCFAPLKVARGTGAPGRAFAWL</sequence>
<comment type="caution">
    <text evidence="1">The sequence shown here is derived from an EMBL/GenBank/DDBJ whole genome shotgun (WGS) entry which is preliminary data.</text>
</comment>
<dbReference type="EMBL" id="JACBZP010000001">
    <property type="protein sequence ID" value="NYI67229.1"/>
    <property type="molecule type" value="Genomic_DNA"/>
</dbReference>
<accession>A0A7Z0AA55</accession>
<dbReference type="PANTHER" id="PTHR31118">
    <property type="entry name" value="CYCLASE-LIKE PROTEIN 2"/>
    <property type="match status" value="1"/>
</dbReference>
<evidence type="ECO:0000313" key="1">
    <source>
        <dbReference type="EMBL" id="NYI67229.1"/>
    </source>
</evidence>
<dbReference type="InterPro" id="IPR007325">
    <property type="entry name" value="KFase/CYL"/>
</dbReference>
<dbReference type="Gene3D" id="3.50.30.50">
    <property type="entry name" value="Putative cyclase"/>
    <property type="match status" value="1"/>
</dbReference>
<proteinExistence type="predicted"/>
<protein>
    <submittedName>
        <fullName evidence="1">Kynurenine formamidase</fullName>
    </submittedName>
</protein>
<dbReference type="GO" id="GO:0004061">
    <property type="term" value="F:arylformamidase activity"/>
    <property type="evidence" value="ECO:0007669"/>
    <property type="project" value="InterPro"/>
</dbReference>
<dbReference type="Pfam" id="PF04199">
    <property type="entry name" value="Cyclase"/>
    <property type="match status" value="1"/>
</dbReference>
<reference evidence="1 2" key="1">
    <citation type="submission" date="2020-07" db="EMBL/GenBank/DDBJ databases">
        <title>Sequencing the genomes of 1000 actinobacteria strains.</title>
        <authorList>
            <person name="Klenk H.-P."/>
        </authorList>
    </citation>
    <scope>NUCLEOTIDE SEQUENCE [LARGE SCALE GENOMIC DNA]</scope>
    <source>
        <strain evidence="1 2">DSM 26341</strain>
    </source>
</reference>
<keyword evidence="2" id="KW-1185">Reference proteome</keyword>